<evidence type="ECO:0000313" key="4">
    <source>
        <dbReference type="EMBL" id="SUX42035.1"/>
    </source>
</evidence>
<dbReference type="EMBL" id="CP033928">
    <property type="protein sequence ID" value="AZA61891.1"/>
    <property type="molecule type" value="Genomic_DNA"/>
</dbReference>
<proteinExistence type="predicted"/>
<dbReference type="OrthoDB" id="1440774at2"/>
<reference evidence="2 7" key="3">
    <citation type="submission" date="2018-11" db="EMBL/GenBank/DDBJ databases">
        <title>Proposal to divide the Flavobacteriaceae and reorganize its genera based on Amino Acid Identity values calculated from whole genome sequences.</title>
        <authorList>
            <person name="Nicholson A.C."/>
            <person name="Gulvik C.A."/>
            <person name="Whitney A.M."/>
            <person name="Humrighouse B.W."/>
            <person name="Bell M."/>
            <person name="Holmes B."/>
            <person name="Steigerwalt A."/>
            <person name="Villarma A."/>
            <person name="Sheth M."/>
            <person name="Batra D."/>
            <person name="Pryor J."/>
            <person name="Bernardet J.-F."/>
            <person name="Hugo C."/>
            <person name="Kampfer P."/>
            <person name="Newman J."/>
            <person name="Mcquiston J.R."/>
        </authorList>
    </citation>
    <scope>NUCLEOTIDE SEQUENCE [LARGE SCALE GENOMIC DNA]</scope>
    <source>
        <strain evidence="2 7">G0211</strain>
    </source>
</reference>
<evidence type="ECO:0000313" key="7">
    <source>
        <dbReference type="Proteomes" id="UP000269076"/>
    </source>
</evidence>
<name>A0A381F669_9FLAO</name>
<protein>
    <submittedName>
        <fullName evidence="4">GLPGLI family protein</fullName>
    </submittedName>
</protein>
<dbReference type="Pfam" id="PF09697">
    <property type="entry name" value="Porph_ging"/>
    <property type="match status" value="1"/>
</dbReference>
<dbReference type="EMBL" id="UFVS01000001">
    <property type="protein sequence ID" value="SUX42035.1"/>
    <property type="molecule type" value="Genomic_DNA"/>
</dbReference>
<reference evidence="4 6" key="2">
    <citation type="submission" date="2018-06" db="EMBL/GenBank/DDBJ databases">
        <authorList>
            <consortium name="Pathogen Informatics"/>
            <person name="Doyle S."/>
        </authorList>
    </citation>
    <scope>NUCLEOTIDE SEQUENCE [LARGE SCALE GENOMIC DNA]</scope>
    <source>
        <strain evidence="4 6">NCTC13560</strain>
    </source>
</reference>
<dbReference type="InterPro" id="IPR005901">
    <property type="entry name" value="GLPGLI"/>
</dbReference>
<feature type="chain" id="PRO_5044586899" evidence="1">
    <location>
        <begin position="19"/>
        <end position="311"/>
    </location>
</feature>
<dbReference type="Proteomes" id="UP000185725">
    <property type="component" value="Unassembled WGS sequence"/>
</dbReference>
<dbReference type="GeneID" id="303672310"/>
<sequence>MKNLFSILFIAVFAFANAQESKESSNRFFYELTFKPKQDSAKLDKVITVLDITDKNRSVYQDYTVISQDSITKVEIEAMQKAGTYKDLSKSLKTPKFSARIHKFYPSMKVEYVDKVANGMTPVNIAYTEDLKFNWKISDEKQKIGEYNTQKATTEYGGRTWTAWFSSDLPFQDGPYKFSGLPGLIVKIEDAGKNYSWVLQGNKKIKDYNEFSYIESLMQATGGKPKELTREKFDKTFNDFKKDPFASVRPMMSQEIMSRPMPGTDGTIGDMMKKQEKMYKDFYNANDNPIEKANSISVGNLEKVGKEKDKK</sequence>
<keyword evidence="1" id="KW-0732">Signal</keyword>
<accession>A0A381F669</accession>
<keyword evidence="5" id="KW-1185">Reference proteome</keyword>
<evidence type="ECO:0000313" key="5">
    <source>
        <dbReference type="Proteomes" id="UP000185725"/>
    </source>
</evidence>
<dbReference type="KEGG" id="cil:EG358_01255"/>
<feature type="signal peptide" evidence="1">
    <location>
        <begin position="1"/>
        <end position="18"/>
    </location>
</feature>
<reference evidence="3 5" key="1">
    <citation type="submission" date="2017-01" db="EMBL/GenBank/DDBJ databases">
        <authorList>
            <person name="Varghese N."/>
            <person name="Submissions S."/>
        </authorList>
    </citation>
    <scope>NUCLEOTIDE SEQUENCE [LARGE SCALE GENOMIC DNA]</scope>
    <source>
        <strain evidence="3 5">ATCC 27950</strain>
    </source>
</reference>
<dbReference type="Proteomes" id="UP000269076">
    <property type="component" value="Chromosome"/>
</dbReference>
<organism evidence="4 6">
    <name type="scientific">Chryseobacterium indoltheticum</name>
    <dbReference type="NCBI Taxonomy" id="254"/>
    <lineage>
        <taxon>Bacteria</taxon>
        <taxon>Pseudomonadati</taxon>
        <taxon>Bacteroidota</taxon>
        <taxon>Flavobacteriia</taxon>
        <taxon>Flavobacteriales</taxon>
        <taxon>Weeksellaceae</taxon>
        <taxon>Chryseobacterium group</taxon>
        <taxon>Chryseobacterium</taxon>
    </lineage>
</organism>
<evidence type="ECO:0000313" key="3">
    <source>
        <dbReference type="EMBL" id="SIQ85086.1"/>
    </source>
</evidence>
<evidence type="ECO:0000256" key="1">
    <source>
        <dbReference type="SAM" id="SignalP"/>
    </source>
</evidence>
<gene>
    <name evidence="2" type="ORF">EG340_12920</name>
    <name evidence="4" type="ORF">NCTC13560_00850</name>
    <name evidence="3" type="ORF">SAMN05421682_10987</name>
</gene>
<dbReference type="RefSeq" id="WP_076561420.1">
    <property type="nucleotide sequence ID" value="NZ_CAURFR010000002.1"/>
</dbReference>
<dbReference type="AlphaFoldDB" id="A0A381F669"/>
<dbReference type="Proteomes" id="UP000255231">
    <property type="component" value="Unassembled WGS sequence"/>
</dbReference>
<dbReference type="EMBL" id="FTMF01000009">
    <property type="protein sequence ID" value="SIQ85086.1"/>
    <property type="molecule type" value="Genomic_DNA"/>
</dbReference>
<evidence type="ECO:0000313" key="2">
    <source>
        <dbReference type="EMBL" id="AZA61891.1"/>
    </source>
</evidence>
<dbReference type="NCBIfam" id="TIGR01200">
    <property type="entry name" value="GLPGLI"/>
    <property type="match status" value="1"/>
</dbReference>
<evidence type="ECO:0000313" key="6">
    <source>
        <dbReference type="Proteomes" id="UP000255231"/>
    </source>
</evidence>